<evidence type="ECO:0000313" key="3">
    <source>
        <dbReference type="Proteomes" id="UP000799757"/>
    </source>
</evidence>
<evidence type="ECO:0000313" key="2">
    <source>
        <dbReference type="EMBL" id="KAF2786817.1"/>
    </source>
</evidence>
<sequence>MELQCVRRVRYVFSESLMGRRAVTSEETNHGHHHRHRHRHHHHKHNHDQNDSVATPMPMFNKSYITQPLPDRGDSLSTKPAWTWLRTQTQNPDRKPHAKLRILCAVLRPNQQLQGLLIFIPGLPSSHFHRYPSTRKLV</sequence>
<dbReference type="Proteomes" id="UP000799757">
    <property type="component" value="Unassembled WGS sequence"/>
</dbReference>
<organism evidence="2 3">
    <name type="scientific">Melanomma pulvis-pyrius CBS 109.77</name>
    <dbReference type="NCBI Taxonomy" id="1314802"/>
    <lineage>
        <taxon>Eukaryota</taxon>
        <taxon>Fungi</taxon>
        <taxon>Dikarya</taxon>
        <taxon>Ascomycota</taxon>
        <taxon>Pezizomycotina</taxon>
        <taxon>Dothideomycetes</taxon>
        <taxon>Pleosporomycetidae</taxon>
        <taxon>Pleosporales</taxon>
        <taxon>Melanommataceae</taxon>
        <taxon>Melanomma</taxon>
    </lineage>
</organism>
<reference evidence="2" key="1">
    <citation type="journal article" date="2020" name="Stud. Mycol.">
        <title>101 Dothideomycetes genomes: a test case for predicting lifestyles and emergence of pathogens.</title>
        <authorList>
            <person name="Haridas S."/>
            <person name="Albert R."/>
            <person name="Binder M."/>
            <person name="Bloem J."/>
            <person name="Labutti K."/>
            <person name="Salamov A."/>
            <person name="Andreopoulos B."/>
            <person name="Baker S."/>
            <person name="Barry K."/>
            <person name="Bills G."/>
            <person name="Bluhm B."/>
            <person name="Cannon C."/>
            <person name="Castanera R."/>
            <person name="Culley D."/>
            <person name="Daum C."/>
            <person name="Ezra D."/>
            <person name="Gonzalez J."/>
            <person name="Henrissat B."/>
            <person name="Kuo A."/>
            <person name="Liang C."/>
            <person name="Lipzen A."/>
            <person name="Lutzoni F."/>
            <person name="Magnuson J."/>
            <person name="Mondo S."/>
            <person name="Nolan M."/>
            <person name="Ohm R."/>
            <person name="Pangilinan J."/>
            <person name="Park H.-J."/>
            <person name="Ramirez L."/>
            <person name="Alfaro M."/>
            <person name="Sun H."/>
            <person name="Tritt A."/>
            <person name="Yoshinaga Y."/>
            <person name="Zwiers L.-H."/>
            <person name="Turgeon B."/>
            <person name="Goodwin S."/>
            <person name="Spatafora J."/>
            <person name="Crous P."/>
            <person name="Grigoriev I."/>
        </authorList>
    </citation>
    <scope>NUCLEOTIDE SEQUENCE</scope>
    <source>
        <strain evidence="2">CBS 109.77</strain>
    </source>
</reference>
<accession>A0A6A6WSP5</accession>
<feature type="region of interest" description="Disordered" evidence="1">
    <location>
        <begin position="22"/>
        <end position="51"/>
    </location>
</feature>
<evidence type="ECO:0000256" key="1">
    <source>
        <dbReference type="SAM" id="MobiDB-lite"/>
    </source>
</evidence>
<dbReference type="AlphaFoldDB" id="A0A6A6WSP5"/>
<gene>
    <name evidence="2" type="ORF">K505DRAFT_137963</name>
</gene>
<protein>
    <submittedName>
        <fullName evidence="2">Uncharacterized protein</fullName>
    </submittedName>
</protein>
<dbReference type="EMBL" id="MU002402">
    <property type="protein sequence ID" value="KAF2786817.1"/>
    <property type="molecule type" value="Genomic_DNA"/>
</dbReference>
<name>A0A6A6WSP5_9PLEO</name>
<proteinExistence type="predicted"/>
<keyword evidence="3" id="KW-1185">Reference proteome</keyword>
<feature type="compositionally biased region" description="Basic residues" evidence="1">
    <location>
        <begin position="31"/>
        <end position="46"/>
    </location>
</feature>